<accession>D0AAT6</accession>
<dbReference type="AlphaFoldDB" id="D0AAT6"/>
<proteinExistence type="predicted"/>
<dbReference type="GeneID" id="23867137"/>
<dbReference type="Proteomes" id="UP000002316">
    <property type="component" value="Chromosome 11"/>
</dbReference>
<sequence length="141" mass="16529">MEEKQKYEYIHDVNKCTRRVIVVLFFLLFVRQPVASLQPMYSDERIYVSFSHMLIGISNCDELSTRRIQTATTCGFSAAIMSEPRKNSENGTRSFNDLGMEWNVKKLRHLHFIPSLPFVSWRFRFSIRIFPTSAGPKKFRG</sequence>
<evidence type="ECO:0000313" key="2">
    <source>
        <dbReference type="EMBL" id="CBH18787.1"/>
    </source>
</evidence>
<dbReference type="KEGG" id="tbg:TbgDal_XI19080"/>
<reference evidence="3" key="1">
    <citation type="journal article" date="2010" name="PLoS Negl. Trop. Dis.">
        <title>The genome sequence of Trypanosoma brucei gambiense, causative agent of chronic human african trypanosomiasis.</title>
        <authorList>
            <person name="Jackson A.P."/>
            <person name="Sanders M."/>
            <person name="Berry A."/>
            <person name="McQuillan J."/>
            <person name="Aslett M.A."/>
            <person name="Quail M.A."/>
            <person name="Chukualim B."/>
            <person name="Capewell P."/>
            <person name="MacLeod A."/>
            <person name="Melville S.E."/>
            <person name="Gibson W."/>
            <person name="Barry J.D."/>
            <person name="Berriman M."/>
            <person name="Hertz-Fowler C."/>
        </authorList>
    </citation>
    <scope>NUCLEOTIDE SEQUENCE [LARGE SCALE GENOMIC DNA]</scope>
    <source>
        <strain evidence="3">MHOM/CI/86/DAL972</strain>
    </source>
</reference>
<protein>
    <submittedName>
        <fullName evidence="2">Uncharacterized protein</fullName>
    </submittedName>
</protein>
<keyword evidence="1" id="KW-0812">Transmembrane</keyword>
<gene>
    <name evidence="2" type="ORF">TbgDal_XI19080</name>
</gene>
<dbReference type="EMBL" id="FN554974">
    <property type="protein sequence ID" value="CBH18787.1"/>
    <property type="molecule type" value="Genomic_DNA"/>
</dbReference>
<keyword evidence="1" id="KW-1133">Transmembrane helix</keyword>
<dbReference type="RefSeq" id="XP_011781051.1">
    <property type="nucleotide sequence ID" value="XM_011782749.1"/>
</dbReference>
<evidence type="ECO:0000313" key="3">
    <source>
        <dbReference type="Proteomes" id="UP000002316"/>
    </source>
</evidence>
<organism evidence="2 3">
    <name type="scientific">Trypanosoma brucei gambiense (strain MHOM/CI/86/DAL972)</name>
    <dbReference type="NCBI Taxonomy" id="679716"/>
    <lineage>
        <taxon>Eukaryota</taxon>
        <taxon>Discoba</taxon>
        <taxon>Euglenozoa</taxon>
        <taxon>Kinetoplastea</taxon>
        <taxon>Metakinetoplastina</taxon>
        <taxon>Trypanosomatida</taxon>
        <taxon>Trypanosomatidae</taxon>
        <taxon>Trypanosoma</taxon>
    </lineage>
</organism>
<evidence type="ECO:0000256" key="1">
    <source>
        <dbReference type="SAM" id="Phobius"/>
    </source>
</evidence>
<name>D0AAT6_TRYB9</name>
<feature type="transmembrane region" description="Helical" evidence="1">
    <location>
        <begin position="20"/>
        <end position="41"/>
    </location>
</feature>
<keyword evidence="1" id="KW-0472">Membrane</keyword>